<dbReference type="InterPro" id="IPR001958">
    <property type="entry name" value="Tet-R_TetA/multi-R_MdtG-like"/>
</dbReference>
<feature type="transmembrane region" description="Helical" evidence="7">
    <location>
        <begin position="310"/>
        <end position="331"/>
    </location>
</feature>
<dbReference type="PANTHER" id="PTHR43414">
    <property type="entry name" value="MULTIDRUG RESISTANCE PROTEIN MDTG"/>
    <property type="match status" value="1"/>
</dbReference>
<feature type="transmembrane region" description="Helical" evidence="7">
    <location>
        <begin position="286"/>
        <end position="304"/>
    </location>
</feature>
<dbReference type="Gene3D" id="1.20.1250.20">
    <property type="entry name" value="MFS general substrate transporter like domains"/>
    <property type="match status" value="2"/>
</dbReference>
<dbReference type="Pfam" id="PF00083">
    <property type="entry name" value="Sugar_tr"/>
    <property type="match status" value="1"/>
</dbReference>
<feature type="transmembrane region" description="Helical" evidence="7">
    <location>
        <begin position="79"/>
        <end position="98"/>
    </location>
</feature>
<dbReference type="InterPro" id="IPR011701">
    <property type="entry name" value="MFS"/>
</dbReference>
<feature type="transmembrane region" description="Helical" evidence="7">
    <location>
        <begin position="135"/>
        <end position="155"/>
    </location>
</feature>
<dbReference type="GO" id="GO:0022857">
    <property type="term" value="F:transmembrane transporter activity"/>
    <property type="evidence" value="ECO:0007669"/>
    <property type="project" value="InterPro"/>
</dbReference>
<evidence type="ECO:0000256" key="5">
    <source>
        <dbReference type="ARBA" id="ARBA00022989"/>
    </source>
</evidence>
<reference evidence="9 10" key="1">
    <citation type="submission" date="2019-03" db="EMBL/GenBank/DDBJ databases">
        <authorList>
            <person name="Kim M.K.M."/>
        </authorList>
    </citation>
    <scope>NUCLEOTIDE SEQUENCE [LARGE SCALE GENOMIC DNA]</scope>
    <source>
        <strain evidence="9 10">18JY21-1</strain>
    </source>
</reference>
<keyword evidence="4 7" id="KW-0812">Transmembrane</keyword>
<dbReference type="EMBL" id="SKFG01000027">
    <property type="protein sequence ID" value="TCZ74256.1"/>
    <property type="molecule type" value="Genomic_DNA"/>
</dbReference>
<dbReference type="Proteomes" id="UP000295418">
    <property type="component" value="Unassembled WGS sequence"/>
</dbReference>
<dbReference type="PROSITE" id="PS50850">
    <property type="entry name" value="MFS"/>
    <property type="match status" value="1"/>
</dbReference>
<proteinExistence type="predicted"/>
<feature type="transmembrane region" description="Helical" evidence="7">
    <location>
        <begin position="351"/>
        <end position="370"/>
    </location>
</feature>
<comment type="subcellular location">
    <subcellularLocation>
        <location evidence="1">Cell membrane</location>
        <topology evidence="1">Multi-pass membrane protein</topology>
    </subcellularLocation>
</comment>
<dbReference type="Pfam" id="PF07690">
    <property type="entry name" value="MFS_1"/>
    <property type="match status" value="1"/>
</dbReference>
<evidence type="ECO:0000259" key="8">
    <source>
        <dbReference type="PROSITE" id="PS50850"/>
    </source>
</evidence>
<feature type="transmembrane region" description="Helical" evidence="7">
    <location>
        <begin position="218"/>
        <end position="240"/>
    </location>
</feature>
<accession>A0A4R4E3Y3</accession>
<protein>
    <submittedName>
        <fullName evidence="9">MFS transporter</fullName>
    </submittedName>
</protein>
<feature type="transmembrane region" description="Helical" evidence="7">
    <location>
        <begin position="104"/>
        <end position="123"/>
    </location>
</feature>
<feature type="domain" description="Major facilitator superfamily (MFS) profile" evidence="8">
    <location>
        <begin position="7"/>
        <end position="399"/>
    </location>
</feature>
<feature type="transmembrane region" description="Helical" evidence="7">
    <location>
        <begin position="45"/>
        <end position="67"/>
    </location>
</feature>
<keyword evidence="5 7" id="KW-1133">Transmembrane helix</keyword>
<name>A0A4R4E3Y3_9BACL</name>
<keyword evidence="3" id="KW-1003">Cell membrane</keyword>
<feature type="transmembrane region" description="Helical" evidence="7">
    <location>
        <begin position="252"/>
        <end position="274"/>
    </location>
</feature>
<sequence length="412" mass="44959">MERWKINLGVLWFGQFMVMSGMTMIVPFLPLYLQQDLGMTDPHQISTWAGIIFAGNFVTAFVFQPIWGGVADRYGRKMMLLRSGFGMAIVMVLMGFATNAWQLLGLRMLNGVISGYVPAAVALMSTNTPKAKMGFALGTLQSGAVAGSILGPFIGGLLADAVGYRSIFYITGSLLTLGSILSWIFVKEKFNASEAAKKPKISILKAWKNLQHIKQLPALYTVTLMIQFAMQSSLPLMPLFVADLLNGRTENLAFLAGFVSSITGFSNMIASPLLGKWSDRIGSEKILFFCLIGAGVAFIPQALVSSVWQLFIARFFLGIFLGGLLPTVNTLIRKYTPAGMESRSYSFNSSFLSFGNMIGPVFGGFISGYIGGIRGIFFFTTAMLLLNAFWAYLTLIRAKSASLHSGDRQTVE</sequence>
<keyword evidence="2" id="KW-0813">Transport</keyword>
<evidence type="ECO:0000256" key="1">
    <source>
        <dbReference type="ARBA" id="ARBA00004651"/>
    </source>
</evidence>
<evidence type="ECO:0000256" key="6">
    <source>
        <dbReference type="ARBA" id="ARBA00023136"/>
    </source>
</evidence>
<dbReference type="PRINTS" id="PR01035">
    <property type="entry name" value="TCRTETA"/>
</dbReference>
<dbReference type="PANTHER" id="PTHR43414:SF6">
    <property type="entry name" value="MULTIDRUG RESISTANCE PROTEIN MDTG"/>
    <property type="match status" value="1"/>
</dbReference>
<organism evidence="9 10">
    <name type="scientific">Paenibacillus albiflavus</name>
    <dbReference type="NCBI Taxonomy" id="2545760"/>
    <lineage>
        <taxon>Bacteria</taxon>
        <taxon>Bacillati</taxon>
        <taxon>Bacillota</taxon>
        <taxon>Bacilli</taxon>
        <taxon>Bacillales</taxon>
        <taxon>Paenibacillaceae</taxon>
        <taxon>Paenibacillus</taxon>
    </lineage>
</organism>
<keyword evidence="6 7" id="KW-0472">Membrane</keyword>
<dbReference type="InterPro" id="IPR005828">
    <property type="entry name" value="MFS_sugar_transport-like"/>
</dbReference>
<feature type="transmembrane region" description="Helical" evidence="7">
    <location>
        <begin position="167"/>
        <end position="186"/>
    </location>
</feature>
<evidence type="ECO:0000256" key="2">
    <source>
        <dbReference type="ARBA" id="ARBA00022448"/>
    </source>
</evidence>
<dbReference type="SUPFAM" id="SSF103473">
    <property type="entry name" value="MFS general substrate transporter"/>
    <property type="match status" value="1"/>
</dbReference>
<dbReference type="InterPro" id="IPR020846">
    <property type="entry name" value="MFS_dom"/>
</dbReference>
<evidence type="ECO:0000256" key="3">
    <source>
        <dbReference type="ARBA" id="ARBA00022475"/>
    </source>
</evidence>
<comment type="caution">
    <text evidence="9">The sequence shown here is derived from an EMBL/GenBank/DDBJ whole genome shotgun (WGS) entry which is preliminary data.</text>
</comment>
<keyword evidence="10" id="KW-1185">Reference proteome</keyword>
<evidence type="ECO:0000256" key="7">
    <source>
        <dbReference type="SAM" id="Phobius"/>
    </source>
</evidence>
<dbReference type="GO" id="GO:0005886">
    <property type="term" value="C:plasma membrane"/>
    <property type="evidence" value="ECO:0007669"/>
    <property type="project" value="UniProtKB-SubCell"/>
</dbReference>
<evidence type="ECO:0000313" key="9">
    <source>
        <dbReference type="EMBL" id="TCZ74256.1"/>
    </source>
</evidence>
<feature type="transmembrane region" description="Helical" evidence="7">
    <location>
        <begin position="376"/>
        <end position="395"/>
    </location>
</feature>
<dbReference type="InterPro" id="IPR036259">
    <property type="entry name" value="MFS_trans_sf"/>
</dbReference>
<evidence type="ECO:0000256" key="4">
    <source>
        <dbReference type="ARBA" id="ARBA00022692"/>
    </source>
</evidence>
<dbReference type="OrthoDB" id="65739at2"/>
<feature type="transmembrane region" description="Helical" evidence="7">
    <location>
        <begin position="12"/>
        <end position="33"/>
    </location>
</feature>
<evidence type="ECO:0000313" key="10">
    <source>
        <dbReference type="Proteomes" id="UP000295418"/>
    </source>
</evidence>
<dbReference type="AlphaFoldDB" id="A0A4R4E3Y3"/>
<dbReference type="RefSeq" id="WP_132419825.1">
    <property type="nucleotide sequence ID" value="NZ_SKFG01000027.1"/>
</dbReference>
<gene>
    <name evidence="9" type="ORF">E0485_19940</name>
</gene>